<evidence type="ECO:0000256" key="11">
    <source>
        <dbReference type="ARBA" id="ARBA00044668"/>
    </source>
</evidence>
<comment type="subunit">
    <text evidence="3">Homodimer.</text>
</comment>
<evidence type="ECO:0000256" key="10">
    <source>
        <dbReference type="ARBA" id="ARBA00044662"/>
    </source>
</evidence>
<dbReference type="InterPro" id="IPR050360">
    <property type="entry name" value="MFS_Sugar_Transporters"/>
</dbReference>
<dbReference type="InterPro" id="IPR005829">
    <property type="entry name" value="Sugar_transporter_CS"/>
</dbReference>
<keyword evidence="17" id="KW-1185">Reference proteome</keyword>
<evidence type="ECO:0000256" key="8">
    <source>
        <dbReference type="ARBA" id="ARBA00044648"/>
    </source>
</evidence>
<reference evidence="16" key="1">
    <citation type="submission" date="2021-02" db="EMBL/GenBank/DDBJ databases">
        <authorList>
            <person name="Dougan E. K."/>
            <person name="Rhodes N."/>
            <person name="Thang M."/>
            <person name="Chan C."/>
        </authorList>
    </citation>
    <scope>NUCLEOTIDE SEQUENCE</scope>
</reference>
<organism evidence="16 17">
    <name type="scientific">Polarella glacialis</name>
    <name type="common">Dinoflagellate</name>
    <dbReference type="NCBI Taxonomy" id="89957"/>
    <lineage>
        <taxon>Eukaryota</taxon>
        <taxon>Sar</taxon>
        <taxon>Alveolata</taxon>
        <taxon>Dinophyceae</taxon>
        <taxon>Suessiales</taxon>
        <taxon>Suessiaceae</taxon>
        <taxon>Polarella</taxon>
    </lineage>
</organism>
<evidence type="ECO:0000259" key="15">
    <source>
        <dbReference type="PROSITE" id="PS50850"/>
    </source>
</evidence>
<comment type="catalytic activity">
    <reaction evidence="7">
        <text>D-galactose(in) = D-galactose(out)</text>
        <dbReference type="Rhea" id="RHEA:34915"/>
        <dbReference type="ChEBI" id="CHEBI:4139"/>
    </reaction>
    <physiologicalReaction direction="right-to-left" evidence="7">
        <dbReference type="Rhea" id="RHEA:34917"/>
    </physiologicalReaction>
</comment>
<evidence type="ECO:0000256" key="5">
    <source>
        <dbReference type="ARBA" id="ARBA00022989"/>
    </source>
</evidence>
<comment type="caution">
    <text evidence="16">The sequence shown here is derived from an EMBL/GenBank/DDBJ whole genome shotgun (WGS) entry which is preliminary data.</text>
</comment>
<comment type="catalytic activity">
    <reaction evidence="8">
        <text>D-glucose(out) = D-glucose(in)</text>
        <dbReference type="Rhea" id="RHEA:60376"/>
        <dbReference type="ChEBI" id="CHEBI:4167"/>
    </reaction>
    <physiologicalReaction direction="left-to-right" evidence="8">
        <dbReference type="Rhea" id="RHEA:60377"/>
    </physiologicalReaction>
</comment>
<evidence type="ECO:0000256" key="9">
    <source>
        <dbReference type="ARBA" id="ARBA00044656"/>
    </source>
</evidence>
<feature type="transmembrane region" description="Helical" evidence="14">
    <location>
        <begin position="183"/>
        <end position="206"/>
    </location>
</feature>
<evidence type="ECO:0000256" key="14">
    <source>
        <dbReference type="SAM" id="Phobius"/>
    </source>
</evidence>
<dbReference type="PANTHER" id="PTHR48022:SF2">
    <property type="entry name" value="PLASTIDIC GLUCOSE TRANSPORTER 4"/>
    <property type="match status" value="1"/>
</dbReference>
<dbReference type="Proteomes" id="UP000654075">
    <property type="component" value="Unassembled WGS sequence"/>
</dbReference>
<dbReference type="InterPro" id="IPR020846">
    <property type="entry name" value="MFS_dom"/>
</dbReference>
<evidence type="ECO:0000313" key="17">
    <source>
        <dbReference type="Proteomes" id="UP000654075"/>
    </source>
</evidence>
<dbReference type="Gene3D" id="1.20.1250.20">
    <property type="entry name" value="MFS general substrate transporter like domains"/>
    <property type="match status" value="1"/>
</dbReference>
<proteinExistence type="inferred from homology"/>
<name>A0A813EJQ8_POLGL</name>
<feature type="domain" description="Major facilitator superfamily (MFS) profile" evidence="15">
    <location>
        <begin position="52"/>
        <end position="251"/>
    </location>
</feature>
<evidence type="ECO:0000256" key="2">
    <source>
        <dbReference type="ARBA" id="ARBA00010992"/>
    </source>
</evidence>
<dbReference type="SUPFAM" id="SSF103473">
    <property type="entry name" value="MFS general substrate transporter"/>
    <property type="match status" value="1"/>
</dbReference>
<evidence type="ECO:0000256" key="12">
    <source>
        <dbReference type="ARBA" id="ARBA00044710"/>
    </source>
</evidence>
<feature type="transmembrane region" description="Helical" evidence="14">
    <location>
        <begin position="49"/>
        <end position="71"/>
    </location>
</feature>
<evidence type="ECO:0000256" key="7">
    <source>
        <dbReference type="ARBA" id="ARBA00044637"/>
    </source>
</evidence>
<evidence type="ECO:0000256" key="4">
    <source>
        <dbReference type="ARBA" id="ARBA00022692"/>
    </source>
</evidence>
<comment type="catalytic activity">
    <reaction evidence="10">
        <text>D-mannose(out) = D-mannose(in)</text>
        <dbReference type="Rhea" id="RHEA:78391"/>
        <dbReference type="ChEBI" id="CHEBI:4208"/>
    </reaction>
    <physiologicalReaction direction="left-to-right" evidence="10">
        <dbReference type="Rhea" id="RHEA:78392"/>
    </physiologicalReaction>
</comment>
<sequence>MPGGVVVQELEDLSLTLDEAREILRRAGFKDEACLLEEWVGGHGGLSTAIGIGLFCALGGALFGLDMGYISGVESMGSLCDDLLDGKRMDAVTMGMVTGIFAVGAIIAAFPPVINAAVNRLGREGCIVLGGVIFCLGAILQTLAPHLAVFYVGRLIAGASVGLLSSNIPVYQGEIAPKSARGMIVTLYQLSITVGIMVAFWINFALRTTRHGWRYSVSEAWPCQGLLACWCKGVDPKMHSRPLAQDPRSRR</sequence>
<comment type="catalytic activity">
    <reaction evidence="11">
        <text>D-glucosamine(out) = D-glucosamine(in)</text>
        <dbReference type="Rhea" id="RHEA:78423"/>
        <dbReference type="ChEBI" id="CHEBI:58723"/>
    </reaction>
    <physiologicalReaction direction="left-to-right" evidence="11">
        <dbReference type="Rhea" id="RHEA:78424"/>
    </physiologicalReaction>
</comment>
<evidence type="ECO:0000256" key="13">
    <source>
        <dbReference type="ARBA" id="ARBA00044780"/>
    </source>
</evidence>
<keyword evidence="6 14" id="KW-0472">Membrane</keyword>
<comment type="similarity">
    <text evidence="2">Belongs to the major facilitator superfamily. Sugar transporter (TC 2.A.1.1) family.</text>
</comment>
<dbReference type="PROSITE" id="PS50850">
    <property type="entry name" value="MFS"/>
    <property type="match status" value="1"/>
</dbReference>
<feature type="transmembrane region" description="Helical" evidence="14">
    <location>
        <begin position="91"/>
        <end position="114"/>
    </location>
</feature>
<evidence type="ECO:0000313" key="16">
    <source>
        <dbReference type="EMBL" id="CAE8599201.1"/>
    </source>
</evidence>
<comment type="catalytic activity">
    <reaction evidence="9">
        <text>D-xylose(out) = D-xylose(in)</text>
        <dbReference type="Rhea" id="RHEA:78427"/>
        <dbReference type="ChEBI" id="CHEBI:53455"/>
    </reaction>
    <physiologicalReaction direction="left-to-right" evidence="9">
        <dbReference type="Rhea" id="RHEA:78428"/>
    </physiologicalReaction>
</comment>
<dbReference type="InterPro" id="IPR003663">
    <property type="entry name" value="Sugar/inositol_transpt"/>
</dbReference>
<accession>A0A813EJQ8</accession>
<dbReference type="InterPro" id="IPR005828">
    <property type="entry name" value="MFS_sugar_transport-like"/>
</dbReference>
<feature type="transmembrane region" description="Helical" evidence="14">
    <location>
        <begin position="126"/>
        <end position="144"/>
    </location>
</feature>
<comment type="catalytic activity">
    <reaction evidence="12">
        <text>D-fructose(out) = D-fructose(in)</text>
        <dbReference type="Rhea" id="RHEA:60372"/>
        <dbReference type="ChEBI" id="CHEBI:37721"/>
    </reaction>
    <physiologicalReaction direction="left-to-right" evidence="12">
        <dbReference type="Rhea" id="RHEA:60373"/>
    </physiologicalReaction>
</comment>
<evidence type="ECO:0000256" key="1">
    <source>
        <dbReference type="ARBA" id="ARBA00004141"/>
    </source>
</evidence>
<dbReference type="GO" id="GO:0005351">
    <property type="term" value="F:carbohydrate:proton symporter activity"/>
    <property type="evidence" value="ECO:0007669"/>
    <property type="project" value="TreeGrafter"/>
</dbReference>
<evidence type="ECO:0000256" key="6">
    <source>
        <dbReference type="ARBA" id="ARBA00023136"/>
    </source>
</evidence>
<comment type="subcellular location">
    <subcellularLocation>
        <location evidence="1">Membrane</location>
        <topology evidence="1">Multi-pass membrane protein</topology>
    </subcellularLocation>
</comment>
<keyword evidence="4 14" id="KW-0812">Transmembrane</keyword>
<keyword evidence="5 14" id="KW-1133">Transmembrane helix</keyword>
<dbReference type="PANTHER" id="PTHR48022">
    <property type="entry name" value="PLASTIDIC GLUCOSE TRANSPORTER 4"/>
    <property type="match status" value="1"/>
</dbReference>
<dbReference type="PROSITE" id="PS00217">
    <property type="entry name" value="SUGAR_TRANSPORT_2"/>
    <property type="match status" value="1"/>
</dbReference>
<dbReference type="InterPro" id="IPR036259">
    <property type="entry name" value="MFS_trans_sf"/>
</dbReference>
<evidence type="ECO:0000256" key="3">
    <source>
        <dbReference type="ARBA" id="ARBA00011738"/>
    </source>
</evidence>
<dbReference type="Pfam" id="PF00083">
    <property type="entry name" value="Sugar_tr"/>
    <property type="match status" value="1"/>
</dbReference>
<dbReference type="OrthoDB" id="6612291at2759"/>
<dbReference type="EMBL" id="CAJNNV010010890">
    <property type="protein sequence ID" value="CAE8599201.1"/>
    <property type="molecule type" value="Genomic_DNA"/>
</dbReference>
<dbReference type="AlphaFoldDB" id="A0A813EJQ8"/>
<dbReference type="PRINTS" id="PR00171">
    <property type="entry name" value="SUGRTRNSPORT"/>
</dbReference>
<dbReference type="GO" id="GO:0016020">
    <property type="term" value="C:membrane"/>
    <property type="evidence" value="ECO:0007669"/>
    <property type="project" value="UniProtKB-SubCell"/>
</dbReference>
<protein>
    <recommendedName>
        <fullName evidence="13">Hexose transporter 1</fullName>
    </recommendedName>
</protein>
<gene>
    <name evidence="16" type="ORF">PGLA1383_LOCUS17562</name>
</gene>